<dbReference type="RefSeq" id="XP_001324092.1">
    <property type="nucleotide sequence ID" value="XM_001324057.1"/>
</dbReference>
<dbReference type="GO" id="GO:0005886">
    <property type="term" value="C:plasma membrane"/>
    <property type="evidence" value="ECO:0007669"/>
    <property type="project" value="UniProtKB-SubCell"/>
</dbReference>
<dbReference type="InParanoid" id="A2E627"/>
<evidence type="ECO:0000256" key="3">
    <source>
        <dbReference type="ARBA" id="ARBA00022475"/>
    </source>
</evidence>
<keyword evidence="15" id="KW-0325">Glycoprotein</keyword>
<evidence type="ECO:0000256" key="14">
    <source>
        <dbReference type="ARBA" id="ARBA00023170"/>
    </source>
</evidence>
<keyword evidence="6" id="KW-0732">Signal</keyword>
<evidence type="ECO:0000259" key="16">
    <source>
        <dbReference type="Pfam" id="PF12810"/>
    </source>
</evidence>
<keyword evidence="10" id="KW-1133">Transmembrane helix</keyword>
<keyword evidence="13" id="KW-1015">Disulfide bond</keyword>
<keyword evidence="18" id="KW-1185">Reference proteome</keyword>
<keyword evidence="9" id="KW-0067">ATP-binding</keyword>
<evidence type="ECO:0000256" key="4">
    <source>
        <dbReference type="ARBA" id="ARBA00022679"/>
    </source>
</evidence>
<feature type="domain" description="ALK/LTK-like glycine-rich" evidence="16">
    <location>
        <begin position="40"/>
        <end position="117"/>
    </location>
</feature>
<protein>
    <recommendedName>
        <fullName evidence="2">receptor protein-tyrosine kinase</fullName>
        <ecNumber evidence="2">2.7.10.1</ecNumber>
    </recommendedName>
</protein>
<evidence type="ECO:0000256" key="2">
    <source>
        <dbReference type="ARBA" id="ARBA00011902"/>
    </source>
</evidence>
<evidence type="ECO:0000256" key="15">
    <source>
        <dbReference type="ARBA" id="ARBA00023180"/>
    </source>
</evidence>
<proteinExistence type="predicted"/>
<accession>A2E627</accession>
<dbReference type="AlphaFoldDB" id="A2E627"/>
<dbReference type="EC" id="2.7.10.1" evidence="2"/>
<evidence type="ECO:0000256" key="6">
    <source>
        <dbReference type="ARBA" id="ARBA00022729"/>
    </source>
</evidence>
<dbReference type="KEGG" id="tva:4769817"/>
<dbReference type="Pfam" id="PF12810">
    <property type="entry name" value="ALK_LTK_GRD"/>
    <property type="match status" value="1"/>
</dbReference>
<keyword evidence="7" id="KW-0547">Nucleotide-binding</keyword>
<evidence type="ECO:0000256" key="1">
    <source>
        <dbReference type="ARBA" id="ARBA00004251"/>
    </source>
</evidence>
<evidence type="ECO:0000256" key="5">
    <source>
        <dbReference type="ARBA" id="ARBA00022692"/>
    </source>
</evidence>
<name>A2E627_TRIV3</name>
<keyword evidence="11" id="KW-0472">Membrane</keyword>
<comment type="subcellular location">
    <subcellularLocation>
        <location evidence="1">Cell membrane</location>
        <topology evidence="1">Single-pass type I membrane protein</topology>
    </subcellularLocation>
</comment>
<keyword evidence="14" id="KW-0675">Receptor</keyword>
<evidence type="ECO:0000256" key="7">
    <source>
        <dbReference type="ARBA" id="ARBA00022741"/>
    </source>
</evidence>
<keyword evidence="12" id="KW-0829">Tyrosine-protein kinase</keyword>
<dbReference type="Proteomes" id="UP000001542">
    <property type="component" value="Unassembled WGS sequence"/>
</dbReference>
<evidence type="ECO:0000313" key="17">
    <source>
        <dbReference type="EMBL" id="EAY11869.1"/>
    </source>
</evidence>
<keyword evidence="8" id="KW-0418">Kinase</keyword>
<evidence type="ECO:0000256" key="9">
    <source>
        <dbReference type="ARBA" id="ARBA00022840"/>
    </source>
</evidence>
<dbReference type="InterPro" id="IPR055163">
    <property type="entry name" value="ALK/LTK-like_GRD"/>
</dbReference>
<evidence type="ECO:0000256" key="13">
    <source>
        <dbReference type="ARBA" id="ARBA00023157"/>
    </source>
</evidence>
<dbReference type="GO" id="GO:0005524">
    <property type="term" value="F:ATP binding"/>
    <property type="evidence" value="ECO:0007669"/>
    <property type="project" value="UniProtKB-KW"/>
</dbReference>
<dbReference type="VEuPathDB" id="TrichDB:TVAG_362490"/>
<evidence type="ECO:0000313" key="18">
    <source>
        <dbReference type="Proteomes" id="UP000001542"/>
    </source>
</evidence>
<evidence type="ECO:0000256" key="12">
    <source>
        <dbReference type="ARBA" id="ARBA00023137"/>
    </source>
</evidence>
<evidence type="ECO:0000256" key="10">
    <source>
        <dbReference type="ARBA" id="ARBA00022989"/>
    </source>
</evidence>
<dbReference type="VEuPathDB" id="TrichDB:TVAGG3_0366070"/>
<keyword evidence="5" id="KW-0812">Transmembrane</keyword>
<evidence type="ECO:0000256" key="8">
    <source>
        <dbReference type="ARBA" id="ARBA00022777"/>
    </source>
</evidence>
<reference evidence="17" key="1">
    <citation type="submission" date="2006-10" db="EMBL/GenBank/DDBJ databases">
        <authorList>
            <person name="Amadeo P."/>
            <person name="Zhao Q."/>
            <person name="Wortman J."/>
            <person name="Fraser-Liggett C."/>
            <person name="Carlton J."/>
        </authorList>
    </citation>
    <scope>NUCLEOTIDE SEQUENCE</scope>
    <source>
        <strain evidence="17">G3</strain>
    </source>
</reference>
<dbReference type="EMBL" id="DS113311">
    <property type="protein sequence ID" value="EAY11869.1"/>
    <property type="molecule type" value="Genomic_DNA"/>
</dbReference>
<evidence type="ECO:0000256" key="11">
    <source>
        <dbReference type="ARBA" id="ARBA00023136"/>
    </source>
</evidence>
<gene>
    <name evidence="17" type="ORF">TVAG_362490</name>
</gene>
<reference evidence="17" key="2">
    <citation type="journal article" date="2007" name="Science">
        <title>Draft genome sequence of the sexually transmitted pathogen Trichomonas vaginalis.</title>
        <authorList>
            <person name="Carlton J.M."/>
            <person name="Hirt R.P."/>
            <person name="Silva J.C."/>
            <person name="Delcher A.L."/>
            <person name="Schatz M."/>
            <person name="Zhao Q."/>
            <person name="Wortman J.R."/>
            <person name="Bidwell S.L."/>
            <person name="Alsmark U.C.M."/>
            <person name="Besteiro S."/>
            <person name="Sicheritz-Ponten T."/>
            <person name="Noel C.J."/>
            <person name="Dacks J.B."/>
            <person name="Foster P.G."/>
            <person name="Simillion C."/>
            <person name="Van de Peer Y."/>
            <person name="Miranda-Saavedra D."/>
            <person name="Barton G.J."/>
            <person name="Westrop G.D."/>
            <person name="Mueller S."/>
            <person name="Dessi D."/>
            <person name="Fiori P.L."/>
            <person name="Ren Q."/>
            <person name="Paulsen I."/>
            <person name="Zhang H."/>
            <person name="Bastida-Corcuera F.D."/>
            <person name="Simoes-Barbosa A."/>
            <person name="Brown M.T."/>
            <person name="Hayes R.D."/>
            <person name="Mukherjee M."/>
            <person name="Okumura C.Y."/>
            <person name="Schneider R."/>
            <person name="Smith A.J."/>
            <person name="Vanacova S."/>
            <person name="Villalvazo M."/>
            <person name="Haas B.J."/>
            <person name="Pertea M."/>
            <person name="Feldblyum T.V."/>
            <person name="Utterback T.R."/>
            <person name="Shu C.L."/>
            <person name="Osoegawa K."/>
            <person name="de Jong P.J."/>
            <person name="Hrdy I."/>
            <person name="Horvathova L."/>
            <person name="Zubacova Z."/>
            <person name="Dolezal P."/>
            <person name="Malik S.B."/>
            <person name="Logsdon J.M. Jr."/>
            <person name="Henze K."/>
            <person name="Gupta A."/>
            <person name="Wang C.C."/>
            <person name="Dunne R.L."/>
            <person name="Upcroft J.A."/>
            <person name="Upcroft P."/>
            <person name="White O."/>
            <person name="Salzberg S.L."/>
            <person name="Tang P."/>
            <person name="Chiu C.-H."/>
            <person name="Lee Y.-S."/>
            <person name="Embley T.M."/>
            <person name="Coombs G.H."/>
            <person name="Mottram J.C."/>
            <person name="Tachezy J."/>
            <person name="Fraser-Liggett C.M."/>
            <person name="Johnson P.J."/>
        </authorList>
    </citation>
    <scope>NUCLEOTIDE SEQUENCE [LARGE SCALE GENOMIC DNA]</scope>
    <source>
        <strain evidence="17">G3</strain>
    </source>
</reference>
<sequence>MFINYRLLNSSKGTANVTYQDLNEFTFEYPCKSNNDCTPYVAEIQAGRYIFEVWGAQGGQNGGLGGYAKGTISLKATTTAYIYIGGQGSSNPGNTNYGGYNGGGNGTGIFRDCTKEYAYLLSSGEGQQTFAFAKIL</sequence>
<dbReference type="GO" id="GO:0004714">
    <property type="term" value="F:transmembrane receptor protein tyrosine kinase activity"/>
    <property type="evidence" value="ECO:0007669"/>
    <property type="project" value="UniProtKB-EC"/>
</dbReference>
<keyword evidence="3" id="KW-1003">Cell membrane</keyword>
<organism evidence="17 18">
    <name type="scientific">Trichomonas vaginalis (strain ATCC PRA-98 / G3)</name>
    <dbReference type="NCBI Taxonomy" id="412133"/>
    <lineage>
        <taxon>Eukaryota</taxon>
        <taxon>Metamonada</taxon>
        <taxon>Parabasalia</taxon>
        <taxon>Trichomonadida</taxon>
        <taxon>Trichomonadidae</taxon>
        <taxon>Trichomonas</taxon>
    </lineage>
</organism>
<keyword evidence="4" id="KW-0808">Transferase</keyword>